<evidence type="ECO:0000313" key="3">
    <source>
        <dbReference type="Proteomes" id="UP000244729"/>
    </source>
</evidence>
<dbReference type="OrthoDB" id="3636760at2"/>
<dbReference type="EMBL" id="CP028913">
    <property type="protein sequence ID" value="AWB95420.1"/>
    <property type="molecule type" value="Genomic_DNA"/>
</dbReference>
<feature type="signal peptide" evidence="1">
    <location>
        <begin position="1"/>
        <end position="33"/>
    </location>
</feature>
<organism evidence="2 3">
    <name type="scientific">Agromyces badenianii</name>
    <dbReference type="NCBI Taxonomy" id="2080742"/>
    <lineage>
        <taxon>Bacteria</taxon>
        <taxon>Bacillati</taxon>
        <taxon>Actinomycetota</taxon>
        <taxon>Actinomycetes</taxon>
        <taxon>Micrococcales</taxon>
        <taxon>Microbacteriaceae</taxon>
        <taxon>Agromyces</taxon>
    </lineage>
</organism>
<dbReference type="PROSITE" id="PS51318">
    <property type="entry name" value="TAT"/>
    <property type="match status" value="1"/>
</dbReference>
<dbReference type="AlphaFoldDB" id="A0A2S0WVV3"/>
<name>A0A2S0WVV3_9MICO</name>
<dbReference type="InterPro" id="IPR006311">
    <property type="entry name" value="TAT_signal"/>
</dbReference>
<sequence>MQTNTKLRRGLLAGLAATAVAAVAFGATAPANADPAGAPTYRTLAGVGSDTTQDLNNGLASVVAIGGSLALGSYDATGSATIQTKSGGTVFNRPNGSGSGVTALKSAKDATTLWGGQNLVDTDVQFARSSSAAAWTPSGAYSYIPLALDAVTYATASTTAVPNGIPLGTSTGQDSDSDGVLDLTLRNIYTRGATTTLENASNVGFTVGAQGSGANIIPFIPQAGSGTRSFWISQVGGSIGSIVSPTYTDGSGTHDVQEHDGSVTAAVTNALVPFSIAQHIAQGNSATLASNYGVTVTDRRNGAVLRSVGAVAPLASGVLNPAFPIARPVFTVVKYAELATNTALAAVFQNDTALAYNATRPGSSNLVITDFGFGDLTGGVTIGGVTYNPGDTTSYRAN</sequence>
<keyword evidence="1" id="KW-0732">Signal</keyword>
<protein>
    <submittedName>
        <fullName evidence="2">Uncharacterized protein</fullName>
    </submittedName>
</protein>
<gene>
    <name evidence="2" type="ORF">DCE93_06905</name>
</gene>
<reference evidence="2 3" key="1">
    <citation type="submission" date="2018-04" db="EMBL/GenBank/DDBJ databases">
        <authorList>
            <person name="Li J."/>
        </authorList>
    </citation>
    <scope>NUCLEOTIDE SEQUENCE [LARGE SCALE GENOMIC DNA]</scope>
    <source>
        <strain evidence="3">30A</strain>
    </source>
</reference>
<dbReference type="KEGG" id="agm:DCE93_06905"/>
<dbReference type="SUPFAM" id="SSF53850">
    <property type="entry name" value="Periplasmic binding protein-like II"/>
    <property type="match status" value="1"/>
</dbReference>
<feature type="chain" id="PRO_5015596700" evidence="1">
    <location>
        <begin position="34"/>
        <end position="398"/>
    </location>
</feature>
<keyword evidence="3" id="KW-1185">Reference proteome</keyword>
<dbReference type="Proteomes" id="UP000244729">
    <property type="component" value="Chromosome"/>
</dbReference>
<dbReference type="RefSeq" id="WP_108595235.1">
    <property type="nucleotide sequence ID" value="NZ_CP028913.1"/>
</dbReference>
<accession>A0A2S0WVV3</accession>
<evidence type="ECO:0000313" key="2">
    <source>
        <dbReference type="EMBL" id="AWB95420.1"/>
    </source>
</evidence>
<evidence type="ECO:0000256" key="1">
    <source>
        <dbReference type="SAM" id="SignalP"/>
    </source>
</evidence>
<proteinExistence type="predicted"/>